<keyword evidence="3" id="KW-0804">Transcription</keyword>
<dbReference type="AlphaFoldDB" id="E2B3G7"/>
<proteinExistence type="inferred from homology"/>
<dbReference type="PhylomeDB" id="E2B3G7"/>
<feature type="region of interest" description="Disordered" evidence="5">
    <location>
        <begin position="253"/>
        <end position="289"/>
    </location>
</feature>
<dbReference type="Pfam" id="PF08621">
    <property type="entry name" value="RPAP1_N"/>
    <property type="match status" value="1"/>
</dbReference>
<dbReference type="Pfam" id="PF25766">
    <property type="entry name" value="TPR_RPAP1"/>
    <property type="match status" value="1"/>
</dbReference>
<sequence length="1189" mass="134921">MATFRHLSAKTKDDENDLLRQQEEFLKANQQPSARIVYPKNTVKNGGSRFSKERKFKSKQEIVSTSQSNGEMINPVVKEKIQEQKLEDAVQNIPVTPSNIILSNVVEKKHQIKKYKFDNSRISLASEMGFPKTFTSDNMEINRNHNLFRHNVPILESLKHDSLKVQDDECNNDMEQASSIIKDQLAAEIHKENLEKLAQMSEKEILKEKKNLEKSLDPSIIQFLKNKNKKSGKRPLDQDVTMQHDILMNEERIKKNAPDDRNIELSSDDNNTKMDCEPNSTDVPKPSKDILDKSKQEGWLHMNDPELEKFKWMEDLPVQKNDEPTSDQWYNARFDFNGLLLPYKDESLTVDKGLHHHGEEPERPGYSLQELLQLSRSFTQQQRCTALVTLANIMEKTRKGWYDDALQPAPLSALSQKNILLLLRFSLDNTSVGIVTAALQALRAFLCSEADEVCLDRLYGFDGQVEPTLTPQLEDKDTSSLKDHELAQLDTVAALVRSDILLRIRYILNEMHPPPVGVKSALEILIRVARHSQITALNISSTPYLLDIIIHNFMPLSTDRLAMLDTINNAYGIPVVKAVKLCRVLVTYGKKPVAQKLDNLKVIQIILTYVSSETGKKDDINLSIESLRLWCLLLQYEVGLDSVAGAQLILLSQLQLLLSNHDIQSTSELACEHAAALIAVASHERTLKPNISILLAKWSTQLSTVSSMTWGVMKLISETLSAADEISVFRTTWIFNQHLFSTFRSNSNLLSDSKPAVDREPSCLPNLGVLMKNGELQPIVSLNSFIPFLATVLNKLCDNLRMTEIRAIFEQPSLRKYAIDLEAAEWSFEGSWYSRTEFYLLMAMVRAASLLSDTLDHATAQIVWKITIKLISALPADAAHHVKDLLRIALSNEKLNLEIVTNKMAKMNLTSAVNSPVKMNLCNDVASLYESYVSPCGDWSQAAMPKDWPFLPLVHIYNKCKNNVRLQPEDNNRIVAVLSLALVLPNLTEKLSPSLRFSRLILTYLCDTIYLDKDVSLLLASVMSDLLKRHHARLDFRTELPGLSSFTDLFTAMCENFCSSSYGDDGFAMILLVPVAQRHDTYYRKLLWSEHAGALRYLRLPSSRLVVPLKDYLYPEEEDTSLIESYITALIRGMVREAWCPIPYAIALHHSAMYLKRSNKLAGRMRTQMEKLCDKDVASKILQYEPPRL</sequence>
<name>E2B3G7_HARSA</name>
<feature type="domain" description="RPAP1 C-terminal" evidence="6">
    <location>
        <begin position="331"/>
        <end position="397"/>
    </location>
</feature>
<accession>E2B3G7</accession>
<evidence type="ECO:0000256" key="2">
    <source>
        <dbReference type="ARBA" id="ARBA00009953"/>
    </source>
</evidence>
<dbReference type="STRING" id="610380.E2B3G7"/>
<evidence type="ECO:0000313" key="10">
    <source>
        <dbReference type="Proteomes" id="UP000008237"/>
    </source>
</evidence>
<evidence type="ECO:0000256" key="5">
    <source>
        <dbReference type="SAM" id="MobiDB-lite"/>
    </source>
</evidence>
<dbReference type="GO" id="GO:0006366">
    <property type="term" value="P:transcription by RNA polymerase II"/>
    <property type="evidence" value="ECO:0007669"/>
    <property type="project" value="InterPro"/>
</dbReference>
<dbReference type="InParanoid" id="E2B3G7"/>
<evidence type="ECO:0000256" key="3">
    <source>
        <dbReference type="ARBA" id="ARBA00023163"/>
    </source>
</evidence>
<dbReference type="PANTHER" id="PTHR21483:SF18">
    <property type="entry name" value="RNA POLYMERASE II-ASSOCIATED PROTEIN 1"/>
    <property type="match status" value="1"/>
</dbReference>
<keyword evidence="4" id="KW-0539">Nucleus</keyword>
<dbReference type="EMBL" id="GL445346">
    <property type="protein sequence ID" value="EFN89719.1"/>
    <property type="molecule type" value="Genomic_DNA"/>
</dbReference>
<comment type="similarity">
    <text evidence="2">Belongs to the RPAP1 family.</text>
</comment>
<dbReference type="InterPro" id="IPR013930">
    <property type="entry name" value="RPAP1_N"/>
</dbReference>
<feature type="domain" description="RPAP1 N-terminal" evidence="7">
    <location>
        <begin position="188"/>
        <end position="230"/>
    </location>
</feature>
<dbReference type="OrthoDB" id="348201at2759"/>
<evidence type="ECO:0000259" key="6">
    <source>
        <dbReference type="Pfam" id="PF08620"/>
    </source>
</evidence>
<evidence type="ECO:0000259" key="7">
    <source>
        <dbReference type="Pfam" id="PF08621"/>
    </source>
</evidence>
<dbReference type="InterPro" id="IPR057989">
    <property type="entry name" value="TPR_RPAP1/MINIYO-like"/>
</dbReference>
<dbReference type="PANTHER" id="PTHR21483">
    <property type="entry name" value="RNA POLYMERASE II-ASSOCIATED PROTEIN 1"/>
    <property type="match status" value="1"/>
</dbReference>
<feature type="compositionally biased region" description="Basic and acidic residues" evidence="5">
    <location>
        <begin position="253"/>
        <end position="263"/>
    </location>
</feature>
<dbReference type="OMA" id="KYFLQCV"/>
<evidence type="ECO:0000256" key="1">
    <source>
        <dbReference type="ARBA" id="ARBA00004123"/>
    </source>
</evidence>
<gene>
    <name evidence="9" type="ORF">EAI_01967</name>
</gene>
<reference evidence="9 10" key="1">
    <citation type="journal article" date="2010" name="Science">
        <title>Genomic comparison of the ants Camponotus floridanus and Harpegnathos saltator.</title>
        <authorList>
            <person name="Bonasio R."/>
            <person name="Zhang G."/>
            <person name="Ye C."/>
            <person name="Mutti N.S."/>
            <person name="Fang X."/>
            <person name="Qin N."/>
            <person name="Donahue G."/>
            <person name="Yang P."/>
            <person name="Li Q."/>
            <person name="Li C."/>
            <person name="Zhang P."/>
            <person name="Huang Z."/>
            <person name="Berger S.L."/>
            <person name="Reinberg D."/>
            <person name="Wang J."/>
            <person name="Liebig J."/>
        </authorList>
    </citation>
    <scope>NUCLEOTIDE SEQUENCE [LARGE SCALE GENOMIC DNA]</scope>
    <source>
        <strain evidence="9 10">R22 G/1</strain>
    </source>
</reference>
<feature type="domain" description="RPAP1/MINIYO-like TPR repeats" evidence="8">
    <location>
        <begin position="949"/>
        <end position="1160"/>
    </location>
</feature>
<dbReference type="InterPro" id="IPR039913">
    <property type="entry name" value="RPAP1/Rba50"/>
</dbReference>
<dbReference type="Proteomes" id="UP000008237">
    <property type="component" value="Unassembled WGS sequence"/>
</dbReference>
<dbReference type="FunCoup" id="E2B3G7">
    <property type="interactions" value="1401"/>
</dbReference>
<dbReference type="Pfam" id="PF08620">
    <property type="entry name" value="RPAP1_C"/>
    <property type="match status" value="1"/>
</dbReference>
<evidence type="ECO:0000256" key="4">
    <source>
        <dbReference type="ARBA" id="ARBA00023242"/>
    </source>
</evidence>
<keyword evidence="10" id="KW-1185">Reference proteome</keyword>
<evidence type="ECO:0000259" key="8">
    <source>
        <dbReference type="Pfam" id="PF25766"/>
    </source>
</evidence>
<dbReference type="KEGG" id="hst:105181857"/>
<comment type="subcellular location">
    <subcellularLocation>
        <location evidence="1">Nucleus</location>
    </subcellularLocation>
</comment>
<evidence type="ECO:0000313" key="9">
    <source>
        <dbReference type="EMBL" id="EFN89719.1"/>
    </source>
</evidence>
<organism evidence="10">
    <name type="scientific">Harpegnathos saltator</name>
    <name type="common">Jerdon's jumping ant</name>
    <dbReference type="NCBI Taxonomy" id="610380"/>
    <lineage>
        <taxon>Eukaryota</taxon>
        <taxon>Metazoa</taxon>
        <taxon>Ecdysozoa</taxon>
        <taxon>Arthropoda</taxon>
        <taxon>Hexapoda</taxon>
        <taxon>Insecta</taxon>
        <taxon>Pterygota</taxon>
        <taxon>Neoptera</taxon>
        <taxon>Endopterygota</taxon>
        <taxon>Hymenoptera</taxon>
        <taxon>Apocrita</taxon>
        <taxon>Aculeata</taxon>
        <taxon>Formicoidea</taxon>
        <taxon>Formicidae</taxon>
        <taxon>Ponerinae</taxon>
        <taxon>Ponerini</taxon>
        <taxon>Harpegnathos</taxon>
    </lineage>
</organism>
<dbReference type="InterPro" id="IPR013929">
    <property type="entry name" value="RPAP1_C"/>
</dbReference>
<protein>
    <submittedName>
        <fullName evidence="9">RNA polymerase II-associated protein 1</fullName>
    </submittedName>
</protein>